<keyword evidence="1 2" id="KW-0732">Signal</keyword>
<dbReference type="InterPro" id="IPR055875">
    <property type="entry name" value="DUF7452"/>
</dbReference>
<feature type="domain" description="DUF7452" evidence="4">
    <location>
        <begin position="22"/>
        <end position="122"/>
    </location>
</feature>
<dbReference type="Pfam" id="PF24249">
    <property type="entry name" value="DUF7452"/>
    <property type="match status" value="2"/>
</dbReference>
<evidence type="ECO:0000313" key="6">
    <source>
        <dbReference type="Proteomes" id="UP001549146"/>
    </source>
</evidence>
<protein>
    <recommendedName>
        <fullName evidence="7">Por secretion system C-terminal sorting domain-containing protein</fullName>
    </recommendedName>
</protein>
<dbReference type="InterPro" id="IPR026444">
    <property type="entry name" value="Secre_tail"/>
</dbReference>
<sequence>MKTIFTTLLAFCVISLHAQSDRSQFQFNHNQTVTYNTEGGNDGKIFIHTSDPVNSSGGDGTIMDHPLLNNNPNARPIVSHVWNGVVNNKISGVYYDAAAGRWLIYNEDSSVHTQDAKYMVYVPDSNYSIQHLATSTNVINAASIITNPLLDNQPNRNAVVTHVFVNERINKNIGLFNYGGSNRGVFFEDLTAFIHPSTYHVAVAGESGIQTFRIKSDAINTPFDCVRLDHPLLNNNPNAKLVYSHMWDGDYLDHVTYLYFNPTIVKWVICSEDSADIPLGNVFDVFVLDESMSVEDVNSQNSLKSFPNPMKDLVTLTSDQLIQEVKIMNMAGQILLENSFDEKSVSLSVSSLSPGVYLAQVKTDKGTESIKLIKK</sequence>
<reference evidence="5 6" key="1">
    <citation type="submission" date="2024-06" db="EMBL/GenBank/DDBJ databases">
        <title>Genomic Encyclopedia of Type Strains, Phase IV (KMG-IV): sequencing the most valuable type-strain genomes for metagenomic binning, comparative biology and taxonomic classification.</title>
        <authorList>
            <person name="Goeker M."/>
        </authorList>
    </citation>
    <scope>NUCLEOTIDE SEQUENCE [LARGE SCALE GENOMIC DNA]</scope>
    <source>
        <strain evidence="5 6">DSM 29388</strain>
    </source>
</reference>
<evidence type="ECO:0008006" key="7">
    <source>
        <dbReference type="Google" id="ProtNLM"/>
    </source>
</evidence>
<feature type="domain" description="DUF7452" evidence="4">
    <location>
        <begin position="180"/>
        <end position="287"/>
    </location>
</feature>
<accession>A0ABV2LUC3</accession>
<keyword evidence="6" id="KW-1185">Reference proteome</keyword>
<dbReference type="RefSeq" id="WP_354509113.1">
    <property type="nucleotide sequence ID" value="NZ_JBEPMO010000009.1"/>
</dbReference>
<feature type="chain" id="PRO_5045886150" description="Por secretion system C-terminal sorting domain-containing protein" evidence="2">
    <location>
        <begin position="19"/>
        <end position="375"/>
    </location>
</feature>
<feature type="signal peptide" evidence="2">
    <location>
        <begin position="1"/>
        <end position="18"/>
    </location>
</feature>
<comment type="caution">
    <text evidence="5">The sequence shown here is derived from an EMBL/GenBank/DDBJ whole genome shotgun (WGS) entry which is preliminary data.</text>
</comment>
<evidence type="ECO:0000313" key="5">
    <source>
        <dbReference type="EMBL" id="MET3732164.1"/>
    </source>
</evidence>
<evidence type="ECO:0000259" key="3">
    <source>
        <dbReference type="Pfam" id="PF18962"/>
    </source>
</evidence>
<name>A0ABV2LUC3_9FLAO</name>
<dbReference type="EMBL" id="JBEPMO010000009">
    <property type="protein sequence ID" value="MET3732164.1"/>
    <property type="molecule type" value="Genomic_DNA"/>
</dbReference>
<organism evidence="5 6">
    <name type="scientific">Moheibacter stercoris</name>
    <dbReference type="NCBI Taxonomy" id="1628251"/>
    <lineage>
        <taxon>Bacteria</taxon>
        <taxon>Pseudomonadati</taxon>
        <taxon>Bacteroidota</taxon>
        <taxon>Flavobacteriia</taxon>
        <taxon>Flavobacteriales</taxon>
        <taxon>Weeksellaceae</taxon>
        <taxon>Moheibacter</taxon>
    </lineage>
</organism>
<proteinExistence type="predicted"/>
<evidence type="ECO:0000259" key="4">
    <source>
        <dbReference type="Pfam" id="PF24249"/>
    </source>
</evidence>
<dbReference type="Proteomes" id="UP001549146">
    <property type="component" value="Unassembled WGS sequence"/>
</dbReference>
<gene>
    <name evidence="5" type="ORF">ABID46_001751</name>
</gene>
<evidence type="ECO:0000256" key="2">
    <source>
        <dbReference type="SAM" id="SignalP"/>
    </source>
</evidence>
<dbReference type="Pfam" id="PF18962">
    <property type="entry name" value="Por_Secre_tail"/>
    <property type="match status" value="1"/>
</dbReference>
<feature type="domain" description="Secretion system C-terminal sorting" evidence="3">
    <location>
        <begin position="306"/>
        <end position="373"/>
    </location>
</feature>
<evidence type="ECO:0000256" key="1">
    <source>
        <dbReference type="ARBA" id="ARBA00022729"/>
    </source>
</evidence>
<dbReference type="NCBIfam" id="TIGR04183">
    <property type="entry name" value="Por_Secre_tail"/>
    <property type="match status" value="1"/>
</dbReference>